<feature type="compositionally biased region" description="Low complexity" evidence="2">
    <location>
        <begin position="2144"/>
        <end position="2155"/>
    </location>
</feature>
<feature type="region of interest" description="Disordered" evidence="2">
    <location>
        <begin position="2168"/>
        <end position="2207"/>
    </location>
</feature>
<dbReference type="Proteomes" id="UP000284842">
    <property type="component" value="Unassembled WGS sequence"/>
</dbReference>
<feature type="compositionally biased region" description="Basic and acidic residues" evidence="2">
    <location>
        <begin position="440"/>
        <end position="451"/>
    </location>
</feature>
<feature type="compositionally biased region" description="Basic and acidic residues" evidence="2">
    <location>
        <begin position="2092"/>
        <end position="2111"/>
    </location>
</feature>
<feature type="region of interest" description="Disordered" evidence="2">
    <location>
        <begin position="432"/>
        <end position="451"/>
    </location>
</feature>
<evidence type="ECO:0000256" key="2">
    <source>
        <dbReference type="SAM" id="MobiDB-lite"/>
    </source>
</evidence>
<feature type="region of interest" description="Disordered" evidence="2">
    <location>
        <begin position="31"/>
        <end position="70"/>
    </location>
</feature>
<feature type="region of interest" description="Disordered" evidence="2">
    <location>
        <begin position="2064"/>
        <end position="2155"/>
    </location>
</feature>
<feature type="region of interest" description="Disordered" evidence="2">
    <location>
        <begin position="800"/>
        <end position="820"/>
    </location>
</feature>
<gene>
    <name evidence="3" type="ORF">CVT24_000475</name>
</gene>
<feature type="compositionally biased region" description="Acidic residues" evidence="2">
    <location>
        <begin position="967"/>
        <end position="976"/>
    </location>
</feature>
<dbReference type="OrthoDB" id="3357224at2759"/>
<comment type="caution">
    <text evidence="3">The sequence shown here is derived from an EMBL/GenBank/DDBJ whole genome shotgun (WGS) entry which is preliminary data.</text>
</comment>
<organism evidence="3 4">
    <name type="scientific">Panaeolus cyanescens</name>
    <dbReference type="NCBI Taxonomy" id="181874"/>
    <lineage>
        <taxon>Eukaryota</taxon>
        <taxon>Fungi</taxon>
        <taxon>Dikarya</taxon>
        <taxon>Basidiomycota</taxon>
        <taxon>Agaricomycotina</taxon>
        <taxon>Agaricomycetes</taxon>
        <taxon>Agaricomycetidae</taxon>
        <taxon>Agaricales</taxon>
        <taxon>Agaricineae</taxon>
        <taxon>Galeropsidaceae</taxon>
        <taxon>Panaeolus</taxon>
    </lineage>
</organism>
<feature type="compositionally biased region" description="Basic and acidic residues" evidence="2">
    <location>
        <begin position="563"/>
        <end position="573"/>
    </location>
</feature>
<keyword evidence="1" id="KW-0175">Coiled coil</keyword>
<feature type="region of interest" description="Disordered" evidence="2">
    <location>
        <begin position="542"/>
        <end position="631"/>
    </location>
</feature>
<feature type="region of interest" description="Disordered" evidence="2">
    <location>
        <begin position="1273"/>
        <end position="1304"/>
    </location>
</feature>
<dbReference type="InParanoid" id="A0A409V8D2"/>
<feature type="compositionally biased region" description="Polar residues" evidence="2">
    <location>
        <begin position="667"/>
        <end position="710"/>
    </location>
</feature>
<protein>
    <submittedName>
        <fullName evidence="3">Uncharacterized protein</fullName>
    </submittedName>
</protein>
<evidence type="ECO:0000256" key="1">
    <source>
        <dbReference type="SAM" id="Coils"/>
    </source>
</evidence>
<feature type="compositionally biased region" description="Acidic residues" evidence="2">
    <location>
        <begin position="1053"/>
        <end position="1075"/>
    </location>
</feature>
<proteinExistence type="predicted"/>
<feature type="region of interest" description="Disordered" evidence="2">
    <location>
        <begin position="1042"/>
        <end position="1114"/>
    </location>
</feature>
<feature type="compositionally biased region" description="Basic and acidic residues" evidence="2">
    <location>
        <begin position="954"/>
        <end position="966"/>
    </location>
</feature>
<feature type="compositionally biased region" description="Low complexity" evidence="2">
    <location>
        <begin position="800"/>
        <end position="814"/>
    </location>
</feature>
<feature type="compositionally biased region" description="Polar residues" evidence="2">
    <location>
        <begin position="2072"/>
        <end position="2086"/>
    </location>
</feature>
<feature type="coiled-coil region" evidence="1">
    <location>
        <begin position="1740"/>
        <end position="1907"/>
    </location>
</feature>
<dbReference type="STRING" id="181874.A0A409V8D2"/>
<feature type="compositionally biased region" description="Acidic residues" evidence="2">
    <location>
        <begin position="938"/>
        <end position="953"/>
    </location>
</feature>
<name>A0A409V8D2_9AGAR</name>
<dbReference type="EMBL" id="NHTK01006137">
    <property type="protein sequence ID" value="PPQ62781.1"/>
    <property type="molecule type" value="Genomic_DNA"/>
</dbReference>
<feature type="compositionally biased region" description="Low complexity" evidence="2">
    <location>
        <begin position="143"/>
        <end position="156"/>
    </location>
</feature>
<evidence type="ECO:0000313" key="4">
    <source>
        <dbReference type="Proteomes" id="UP000284842"/>
    </source>
</evidence>
<feature type="compositionally biased region" description="Polar residues" evidence="2">
    <location>
        <begin position="991"/>
        <end position="1004"/>
    </location>
</feature>
<feature type="compositionally biased region" description="Low complexity" evidence="2">
    <location>
        <begin position="735"/>
        <end position="748"/>
    </location>
</feature>
<feature type="region of interest" description="Disordered" evidence="2">
    <location>
        <begin position="903"/>
        <end position="1016"/>
    </location>
</feature>
<accession>A0A409V8D2</accession>
<reference evidence="3 4" key="1">
    <citation type="journal article" date="2018" name="Evol. Lett.">
        <title>Horizontal gene cluster transfer increased hallucinogenic mushroom diversity.</title>
        <authorList>
            <person name="Reynolds H.T."/>
            <person name="Vijayakumar V."/>
            <person name="Gluck-Thaler E."/>
            <person name="Korotkin H.B."/>
            <person name="Matheny P.B."/>
            <person name="Slot J.C."/>
        </authorList>
    </citation>
    <scope>NUCLEOTIDE SEQUENCE [LARGE SCALE GENOMIC DNA]</scope>
    <source>
        <strain evidence="3 4">2629</strain>
    </source>
</reference>
<feature type="compositionally biased region" description="Polar residues" evidence="2">
    <location>
        <begin position="31"/>
        <end position="56"/>
    </location>
</feature>
<feature type="region of interest" description="Disordered" evidence="2">
    <location>
        <begin position="667"/>
        <end position="749"/>
    </location>
</feature>
<sequence>MAERKHLPRLSLALQQPLNGGMYSPALPTSLQQTFHPPFPSNLNPLQTPMQSFFTPNQPPTAPIRPGHRPNQASLQLAAAGIHPPQPFMPLHTPLATHFPHPSLVIPQQLPHPNRNRRQQSIGGPPKAVLGGPQRKVSPLPPATATAAATPGLTTTPVPPPVKQKKVVINLPKESIVTPKDGEEPEVTHPEWARIPLRPEQVPTYPDIPPVETTSAESYPSDAYRHGLPVSIDVYLPGKLAWEAIKRKGIEEKLEKLGVEPPTIPHIHAPHARAASISSLADPALLLFKLNKLQQSQEASLPASLSVSPQPPFAIVPGPLGGLSPSPRPPRFVPGAASRHGHALSLAQVPSYQSSLYSVSPGPINPYGSNLALATESVAESSDNISEQGQTEIWAPHAQAPIGGSAPPISAVGGNKSHVDFIRGFGLDVPLESEEEGEQEETKSNDDEAEADKTQDMELDNDFGRSAHISAVEADTDADVEQENDVEDTISIDEATTAPHTRLHSRHASKLSAALSLRSLGGRIQPESNDNDVEDAVAEWTGSEDVGGASDDESVGEWSNPSDEERARQQRLERRMRKHRPAKHSASSLSNLQHNSGSPHESYAIDQPRRLPDFPPPPRTNPLFNGEPTLAMDDDDIISNPSEEGMIMAQRAEFMGVRTEEYYAHPNQHNHSHTQGSTHTFGHAQGSSSTFGPPSSNFAAPHSRATSGQYSMHDPAMAHSRTGSENFTYAPSMPQPQVAPAATSPPTTARRDSLNPFAKPFVFGASRGSPASVGAVPASNSGSGSWQPFAGQHHLGLVSPPASSASATFPSFGSNSGHSRVPSLGKPLNIAAPEFKPGGSFGALASSNSLSSHLPTNNGGSGSGAFSFQLAGAPTMPAPPPDLSRFSFPPHAYGEEGLHAHSVLPPIPAVPSAESTPFKTQGREKRQRVVSPTHGLEDSEAEFDVADDEDEEGHELNAKSSAQRDREDEELIEEGDSMASFRFPPMKLDGSPQSIRRSASNNNMGGAAGVGSKPKLNPTAQPFTFAGFAAVANNMPWVPKEGVEREESVRDESEVDGDVDGEDGEMYDDADEDKENDASRVSMPVPVPFRHQQQQQVEDEEVNDNSTAKPDGSLVHDQAATENNKATNNNTLPATTKKRAPIPLDFKHPISTNTVPAGLFKALANPHSAGGSGSLSGINPSESQYANLSNNATDARTRRGVRSRLSSREIFEHMHRPSMDDLTMPMIAKKHPYASQQHSGFNSPMYHGGQHRVVTDPGSPAIPADDVFGSVHHNRRRSSLPDALVDPDSLPSNSNSHSRGPASSVHAPQFELHHFESVVEGLLDEKLSMLKRELMRREQNGESRALASQEKAVGEMVELFRARLVEIANRNLEGHGAVGKAGDSEVDVHMLKLVVEESHREVIKAFQREAQQIAAAAASASSAASGSVAADVAPLIESIGGRTINAVVEAISELSARQEAVANNAPARERDMIVDKLMGILTPMLHSLRSEPVDYEFLTRELTQAVKPHISQLIDLASDKRETAGLIVDQIMPLMPDPRNFTFDTDAVTLKLITEVRRAIAPIDAFEIKEQVADLVVERLDSRLAVRDKAFNVDVVTSRVTESVEGLLKSLYEMPAALDTVSAAQKEAEKVQSGLAATQAELKDAVLVELPKTLASQIEGLKASQEQILQKIDQPQAVSAPEPDSNVLIVKEVVEKLAVEQHKLALQSDETVSQNKALMDKISGLPDSFKDVAASLQAALTELITSRDTSQRELEELRKVNTEHQVQVAKARGAHGQVRVEKDMLAEKLNSVEADRDRLRAQVKELEKSASDKAKETSALEVKNADLEAALAKALERLQDSDVAGQQDKHKIADLEKANKELVEERHGLIVRVESLEAEVKFAFRERDSALKAHESLQKQQQELIAQQGQWELLNAATEKINMVYHLLEGADSEEQKELRLHQDRNRALETENLAMQKRMKELEAKVANSDRAAATARQNLTQAQQRSADWEHRAKEYEGQVEMIQTRLEQTEQTQQQLEADYNTLKEEQEADNRLAQDHKERLQAQISALESKCSVLQNELEKANAARHTTPPTSTPYRTHTNGAVTHPPPRPDSRTSTIHDGRGGDLNRRVSSSRNALSSSQNSQPAQSVRDSMHAPSTNGYTSSTSSKYASPSPYVASRYVYTPSTPKARHSGLYNSFNAARGPSPTPSVVSAVPTQGEDGWWS</sequence>
<keyword evidence="4" id="KW-1185">Reference proteome</keyword>
<feature type="compositionally biased region" description="Polar residues" evidence="2">
    <location>
        <begin position="2127"/>
        <end position="2143"/>
    </location>
</feature>
<feature type="region of interest" description="Disordered" evidence="2">
    <location>
        <begin position="101"/>
        <end position="166"/>
    </location>
</feature>
<feature type="compositionally biased region" description="Polar residues" evidence="2">
    <location>
        <begin position="585"/>
        <end position="599"/>
    </location>
</feature>
<feature type="compositionally biased region" description="Low complexity" evidence="2">
    <location>
        <begin position="2112"/>
        <end position="2126"/>
    </location>
</feature>
<feature type="region of interest" description="Disordered" evidence="2">
    <location>
        <begin position="871"/>
        <end position="890"/>
    </location>
</feature>
<evidence type="ECO:0000313" key="3">
    <source>
        <dbReference type="EMBL" id="PPQ62781.1"/>
    </source>
</evidence>
<feature type="compositionally biased region" description="Basic and acidic residues" evidence="2">
    <location>
        <begin position="1042"/>
        <end position="1052"/>
    </location>
</feature>
<feature type="compositionally biased region" description="Basic residues" evidence="2">
    <location>
        <begin position="574"/>
        <end position="583"/>
    </location>
</feature>